<evidence type="ECO:0000313" key="1">
    <source>
        <dbReference type="EMBL" id="KFX04117.1"/>
    </source>
</evidence>
<dbReference type="Proteomes" id="UP000029257">
    <property type="component" value="Unassembled WGS sequence"/>
</dbReference>
<evidence type="ECO:0000313" key="2">
    <source>
        <dbReference type="EMBL" id="KGA27251.1"/>
    </source>
</evidence>
<keyword evidence="4" id="KW-1185">Reference proteome</keyword>
<gene>
    <name evidence="1" type="ORF">JV38_16500</name>
    <name evidence="2" type="ORF">KU73_16490</name>
</gene>
<evidence type="ECO:0000313" key="3">
    <source>
        <dbReference type="Proteomes" id="UP000029257"/>
    </source>
</evidence>
<dbReference type="Proteomes" id="UP000029436">
    <property type="component" value="Unassembled WGS sequence"/>
</dbReference>
<dbReference type="Pfam" id="PF14137">
    <property type="entry name" value="DUF4304"/>
    <property type="match status" value="1"/>
</dbReference>
<evidence type="ECO:0008006" key="5">
    <source>
        <dbReference type="Google" id="ProtNLM"/>
    </source>
</evidence>
<dbReference type="InterPro" id="IPR025412">
    <property type="entry name" value="DUF4304"/>
</dbReference>
<dbReference type="EMBL" id="JQHP01000009">
    <property type="protein sequence ID" value="KFX04117.1"/>
    <property type="molecule type" value="Genomic_DNA"/>
</dbReference>
<name>A0AAW3EDI3_9GAMM</name>
<reference evidence="3 4" key="1">
    <citation type="submission" date="2014-08" db="EMBL/GenBank/DDBJ databases">
        <title>Genome sequences of NCPPB Pectobacterium isolates.</title>
        <authorList>
            <person name="Glover R.H."/>
            <person name="Sapp M."/>
            <person name="Elphinstone J."/>
        </authorList>
    </citation>
    <scope>NUCLEOTIDE SEQUENCE [LARGE SCALE GENOMIC DNA]</scope>
    <source>
        <strain evidence="1 3">NCPPB 3701</strain>
        <strain evidence="2 4">NCPPB3702</strain>
    </source>
</reference>
<sequence length="150" mass="17436">MMDRKSVISEINLIFKRNGFIKKGNSWRKSEKDVAIIIALQKSRYSNNFTFEVGICVDQSRDIDKLTYYACGISFRLNKIPGFDKINIDGALDLDSDNAFLFSEMIVFLERNGINIINLFFDLSYLKLLYNDDFFKSKMIDDISRLILSE</sequence>
<dbReference type="RefSeq" id="WP_005968414.1">
    <property type="nucleotide sequence ID" value="NZ_JQHP01000009.1"/>
</dbReference>
<protein>
    <recommendedName>
        <fullName evidence="5">DUF4304 domain-containing protein</fullName>
    </recommendedName>
</protein>
<evidence type="ECO:0000313" key="4">
    <source>
        <dbReference type="Proteomes" id="UP000029436"/>
    </source>
</evidence>
<comment type="caution">
    <text evidence="1">The sequence shown here is derived from an EMBL/GenBank/DDBJ whole genome shotgun (WGS) entry which is preliminary data.</text>
</comment>
<dbReference type="AlphaFoldDB" id="A0AAW3EDI3"/>
<organism evidence="1 3">
    <name type="scientific">Pectobacterium wasabiae</name>
    <dbReference type="NCBI Taxonomy" id="55208"/>
    <lineage>
        <taxon>Bacteria</taxon>
        <taxon>Pseudomonadati</taxon>
        <taxon>Pseudomonadota</taxon>
        <taxon>Gammaproteobacteria</taxon>
        <taxon>Enterobacterales</taxon>
        <taxon>Pectobacteriaceae</taxon>
        <taxon>Pectobacterium</taxon>
    </lineage>
</organism>
<dbReference type="EMBL" id="JQOH01000008">
    <property type="protein sequence ID" value="KGA27251.1"/>
    <property type="molecule type" value="Genomic_DNA"/>
</dbReference>
<proteinExistence type="predicted"/>
<accession>A0AAW3EDI3</accession>